<sequence length="184" mass="21166">MDKYYKLAQVIKAAGKELVKDNDVKVFNVDEALGHKRTDKSPDVIEVKNDGGYRSILIGHIQGNVSYDTGGLLNVNNKGYAYIYSENVLYTEDLGEVWCYKCYPTTAEIRKRLRILARTKRNLYGGHTVEIYPGEYEASKEDNYYMTKAYLSWLVEKYADMVWEDSRSAEEIVFNAIGERSKNN</sequence>
<dbReference type="Proteomes" id="UP000179284">
    <property type="component" value="Plasmid pNP144"/>
</dbReference>
<protein>
    <submittedName>
        <fullName evidence="1">Uncharacterized protein</fullName>
    </submittedName>
</protein>
<organism evidence="1 2">
    <name type="scientific">Butyrivibrio hungatei</name>
    <dbReference type="NCBI Taxonomy" id="185008"/>
    <lineage>
        <taxon>Bacteria</taxon>
        <taxon>Bacillati</taxon>
        <taxon>Bacillota</taxon>
        <taxon>Clostridia</taxon>
        <taxon>Lachnospirales</taxon>
        <taxon>Lachnospiraceae</taxon>
        <taxon>Butyrivibrio</taxon>
    </lineage>
</organism>
<geneLocation type="plasmid" evidence="2">
    <name>pnp144</name>
</geneLocation>
<keyword evidence="2" id="KW-1185">Reference proteome</keyword>
<dbReference type="KEGG" id="bhu:bhn_II104"/>
<reference evidence="2" key="1">
    <citation type="submission" date="2016-10" db="EMBL/GenBank/DDBJ databases">
        <title>The complete genome sequence of the rumen bacterium Butyrivibrio hungatei MB2003.</title>
        <authorList>
            <person name="Palevich N."/>
            <person name="Kelly W.J."/>
            <person name="Leahy S.C."/>
            <person name="Altermann E."/>
            <person name="Rakonjac J."/>
            <person name="Attwood G.T."/>
        </authorList>
    </citation>
    <scope>NUCLEOTIDE SEQUENCE [LARGE SCALE GENOMIC DNA]</scope>
    <source>
        <strain evidence="2">MB2003</strain>
        <plasmid evidence="2">Plasmid pnp144</plasmid>
    </source>
</reference>
<accession>A0A1D9P5W9</accession>
<name>A0A1D9P5W9_9FIRM</name>
<dbReference type="AlphaFoldDB" id="A0A1D9P5W9"/>
<evidence type="ECO:0000313" key="1">
    <source>
        <dbReference type="EMBL" id="AOZ97903.1"/>
    </source>
</evidence>
<dbReference type="EMBL" id="CP017832">
    <property type="protein sequence ID" value="AOZ97903.1"/>
    <property type="molecule type" value="Genomic_DNA"/>
</dbReference>
<proteinExistence type="predicted"/>
<gene>
    <name evidence="1" type="ORF">bhn_II104</name>
</gene>
<keyword evidence="1" id="KW-0614">Plasmid</keyword>
<evidence type="ECO:0000313" key="2">
    <source>
        <dbReference type="Proteomes" id="UP000179284"/>
    </source>
</evidence>
<dbReference type="RefSeq" id="WP_071177661.1">
    <property type="nucleotide sequence ID" value="NZ_CP017832.1"/>
</dbReference>